<gene>
    <name evidence="2" type="ORF">PROQFM164_S02g002336</name>
</gene>
<dbReference type="Proteomes" id="UP000030686">
    <property type="component" value="Unassembled WGS sequence"/>
</dbReference>
<sequence length="36" mass="4108">MTKSRGHSFEGWLPNGESCETGRGHSWHGQRVYSFV</sequence>
<evidence type="ECO:0000256" key="1">
    <source>
        <dbReference type="SAM" id="MobiDB-lite"/>
    </source>
</evidence>
<dbReference type="EMBL" id="HG792016">
    <property type="protein sequence ID" value="CDM32185.1"/>
    <property type="molecule type" value="Genomic_DNA"/>
</dbReference>
<keyword evidence="3" id="KW-1185">Reference proteome</keyword>
<evidence type="ECO:0000313" key="3">
    <source>
        <dbReference type="Proteomes" id="UP000030686"/>
    </source>
</evidence>
<dbReference type="AlphaFoldDB" id="W6Q746"/>
<evidence type="ECO:0000313" key="2">
    <source>
        <dbReference type="EMBL" id="CDM32185.1"/>
    </source>
</evidence>
<name>W6Q746_PENRF</name>
<reference evidence="2" key="1">
    <citation type="journal article" date="2014" name="Nat. Commun.">
        <title>Multiple recent horizontal transfers of a large genomic region in cheese making fungi.</title>
        <authorList>
            <person name="Cheeseman K."/>
            <person name="Ropars J."/>
            <person name="Renault P."/>
            <person name="Dupont J."/>
            <person name="Gouzy J."/>
            <person name="Branca A."/>
            <person name="Abraham A.L."/>
            <person name="Ceppi M."/>
            <person name="Conseiller E."/>
            <person name="Debuchy R."/>
            <person name="Malagnac F."/>
            <person name="Goarin A."/>
            <person name="Silar P."/>
            <person name="Lacoste S."/>
            <person name="Sallet E."/>
            <person name="Bensimon A."/>
            <person name="Giraud T."/>
            <person name="Brygoo Y."/>
        </authorList>
    </citation>
    <scope>NUCLEOTIDE SEQUENCE [LARGE SCALE GENOMIC DNA]</scope>
    <source>
        <strain evidence="2">FM164</strain>
    </source>
</reference>
<organism evidence="2 3">
    <name type="scientific">Penicillium roqueforti (strain FM164)</name>
    <dbReference type="NCBI Taxonomy" id="1365484"/>
    <lineage>
        <taxon>Eukaryota</taxon>
        <taxon>Fungi</taxon>
        <taxon>Dikarya</taxon>
        <taxon>Ascomycota</taxon>
        <taxon>Pezizomycotina</taxon>
        <taxon>Eurotiomycetes</taxon>
        <taxon>Eurotiomycetidae</taxon>
        <taxon>Eurotiales</taxon>
        <taxon>Aspergillaceae</taxon>
        <taxon>Penicillium</taxon>
    </lineage>
</organism>
<proteinExistence type="predicted"/>
<feature type="region of interest" description="Disordered" evidence="1">
    <location>
        <begin position="1"/>
        <end position="25"/>
    </location>
</feature>
<accession>W6Q746</accession>
<protein>
    <submittedName>
        <fullName evidence="2">Genomic scaffold, ProqFM164S02</fullName>
    </submittedName>
</protein>